<evidence type="ECO:0000256" key="1">
    <source>
        <dbReference type="SAM" id="MobiDB-lite"/>
    </source>
</evidence>
<accession>A0A7X0HKK5</accession>
<protein>
    <submittedName>
        <fullName evidence="2">Uncharacterized protein</fullName>
    </submittedName>
</protein>
<evidence type="ECO:0000313" key="3">
    <source>
        <dbReference type="Proteomes" id="UP000540423"/>
    </source>
</evidence>
<proteinExistence type="predicted"/>
<feature type="region of interest" description="Disordered" evidence="1">
    <location>
        <begin position="1"/>
        <end position="24"/>
    </location>
</feature>
<name>A0A7X0HKK5_9ACTN</name>
<dbReference type="EMBL" id="JACHEM010000021">
    <property type="protein sequence ID" value="MBB6439390.1"/>
    <property type="molecule type" value="Genomic_DNA"/>
</dbReference>
<feature type="region of interest" description="Disordered" evidence="1">
    <location>
        <begin position="133"/>
        <end position="196"/>
    </location>
</feature>
<evidence type="ECO:0000313" key="2">
    <source>
        <dbReference type="EMBL" id="MBB6439390.1"/>
    </source>
</evidence>
<organism evidence="2 3">
    <name type="scientific">Streptomyces candidus</name>
    <dbReference type="NCBI Taxonomy" id="67283"/>
    <lineage>
        <taxon>Bacteria</taxon>
        <taxon>Bacillati</taxon>
        <taxon>Actinomycetota</taxon>
        <taxon>Actinomycetes</taxon>
        <taxon>Kitasatosporales</taxon>
        <taxon>Streptomycetaceae</taxon>
        <taxon>Streptomyces</taxon>
    </lineage>
</organism>
<gene>
    <name evidence="2" type="ORF">HNQ79_005902</name>
</gene>
<dbReference type="Proteomes" id="UP000540423">
    <property type="component" value="Unassembled WGS sequence"/>
</dbReference>
<sequence>MTQKQRRSSRAVQARETAREKAARFRAQEDERLRIAEKAILLQEEIETFDEETERRIAKLREERDGQLVQKREQIDALVVEMLDTDVHAQQAAERLGMSVAQVRTAKRNFDKTVAALAEQSTGAVAAAEFTPAAAAPPGGKEGPALSETGVAPQTETDEAPAAYNFPPPGGPVTVPSQDGSPETAEAATLPPGATG</sequence>
<comment type="caution">
    <text evidence="2">The sequence shown here is derived from an EMBL/GenBank/DDBJ whole genome shotgun (WGS) entry which is preliminary data.</text>
</comment>
<keyword evidence="3" id="KW-1185">Reference proteome</keyword>
<dbReference type="RefSeq" id="WP_221508277.1">
    <property type="nucleotide sequence ID" value="NZ_BNBN01000015.1"/>
</dbReference>
<reference evidence="2 3" key="1">
    <citation type="submission" date="2020-08" db="EMBL/GenBank/DDBJ databases">
        <title>Genomic Encyclopedia of Type Strains, Phase IV (KMG-IV): sequencing the most valuable type-strain genomes for metagenomic binning, comparative biology and taxonomic classification.</title>
        <authorList>
            <person name="Goeker M."/>
        </authorList>
    </citation>
    <scope>NUCLEOTIDE SEQUENCE [LARGE SCALE GENOMIC DNA]</scope>
    <source>
        <strain evidence="2 3">DSM 40141</strain>
    </source>
</reference>
<feature type="compositionally biased region" description="Low complexity" evidence="1">
    <location>
        <begin position="133"/>
        <end position="145"/>
    </location>
</feature>
<dbReference type="AlphaFoldDB" id="A0A7X0HKK5"/>